<dbReference type="Gene3D" id="3.40.50.300">
    <property type="entry name" value="P-loop containing nucleotide triphosphate hydrolases"/>
    <property type="match status" value="2"/>
</dbReference>
<sequence length="940" mass="104942">MSWEKQLLKIVSKGSETERGGGLKALAARRKLTQSQFFTPSWLISLIWSTLKPLTADGRYSVLDNSMGSGRFFAGANPENHLLLGLDTDSEKIELVSEILKSQGFNVDFVGMGMESVKLPEVSIALINPPFSITLSSPNMKPMPGISNYGHYGPNTNALSHEYALQQALDAADLVFAVLPNSQVSTLQKYNGYNRLCAIFSLPNDTFKAEGVKSIKTSLCVFTKAESESCFHGALTEKSSALPHLPLACRSINAIRHRSIVTQGVENQAPKIKLPVTGDKRIRLYAKGERIGIRFFCGLTEAKAMNQLIGEKLYSTHEHRYPKEATHRGLGKFLMQAHLFGDDPISSVHHHFTDVLSKQGFEVLLDPQLCYRLRKLHRKEQIARAPFGKWIYQVGPDVSTYTAKKTDLVDSSDVMSPFIESGVSYELSRVDGGYEVDIDGSKQQLTTERAHELFSIDNDISDGGWIELHKPITEKFADAGATIKAKAKQLNIDKWLSWDFQFDDLIEMLVKGSGANAYQMGLGKTRFATALAAMGGEHNLIVVKSRLFDEFKKQLEALPINKSEIGYIKSFNDIENLNRITLTTVSALKSMRLLPRWKKRTQTLGEALKHKINTLVVDEGSILCNRFSDQSKAIMAINPKHQYVLDGEIIHGYARKTLPIIASVAGECRVSQPYSLSDRPHLLPGTVNGFRNAITGLKAYTDNHVTLEWATNEFRDSLEDGAKREVPKISNIPEFRDWVDPWVKRRVHGEPQVVKHVQIQPPKINEPTTVEWDEHHLGLFVDVADTYRRWFIEHEKKRGEEGKGINLAAVLQQIQAVDNATNAPEWIGKAYPSSYQSNTSKMNAIIERCLEQVNEGKRPIIFASAPKALRRIRNALEAQGVAVCFIDGTVSMPKRTKLLDKLRSGEHQVGCLSLGTTNDGEFTSSNKHHVLRPVIMGSEN</sequence>
<dbReference type="Gene3D" id="3.40.50.150">
    <property type="entry name" value="Vaccinia Virus protein VP39"/>
    <property type="match status" value="1"/>
</dbReference>
<gene>
    <name evidence="1" type="ORF">C9928_05590</name>
</gene>
<proteinExistence type="predicted"/>
<dbReference type="SUPFAM" id="SSF53335">
    <property type="entry name" value="S-adenosyl-L-methionine-dependent methyltransferases"/>
    <property type="match status" value="1"/>
</dbReference>
<protein>
    <submittedName>
        <fullName evidence="1">Uncharacterized protein</fullName>
    </submittedName>
</protein>
<dbReference type="InterPro" id="IPR029063">
    <property type="entry name" value="SAM-dependent_MTases_sf"/>
</dbReference>
<accession>A0A6N4DFH4</accession>
<dbReference type="InterPro" id="IPR027417">
    <property type="entry name" value="P-loop_NTPase"/>
</dbReference>
<evidence type="ECO:0000313" key="2">
    <source>
        <dbReference type="Proteomes" id="UP000241514"/>
    </source>
</evidence>
<dbReference type="AlphaFoldDB" id="A0A6N4DFH4"/>
<dbReference type="EMBL" id="PYVG01000034">
    <property type="protein sequence ID" value="PTB88776.1"/>
    <property type="molecule type" value="Genomic_DNA"/>
</dbReference>
<reference evidence="1 2" key="1">
    <citation type="submission" date="2018-03" db="EMBL/GenBank/DDBJ databases">
        <title>Cross-interface Injection: A General Nanoliter Liquid Handling Method Applied to Single Cells Genome Amplification Automated Nanoliter Liquid Handling Applied to Single Cell Multiple Displacement Amplification.</title>
        <authorList>
            <person name="Yun J."/>
            <person name="Xu P."/>
            <person name="Xu J."/>
            <person name="Dai X."/>
            <person name="Wang Y."/>
            <person name="Zheng X."/>
            <person name="Cao C."/>
            <person name="Yi Q."/>
            <person name="Zhu Y."/>
            <person name="Wang L."/>
            <person name="Dong Z."/>
            <person name="Huang Y."/>
            <person name="Huang L."/>
            <person name="Du W."/>
        </authorList>
    </citation>
    <scope>NUCLEOTIDE SEQUENCE [LARGE SCALE GENOMIC DNA]</scope>
    <source>
        <strain evidence="1 2">A9-4</strain>
    </source>
</reference>
<name>A0A6N4DFH4_9GAMM</name>
<organism evidence="1 2">
    <name type="scientific">Pseudidiomarina aestuarii</name>
    <dbReference type="NCBI Taxonomy" id="624146"/>
    <lineage>
        <taxon>Bacteria</taxon>
        <taxon>Pseudomonadati</taxon>
        <taxon>Pseudomonadota</taxon>
        <taxon>Gammaproteobacteria</taxon>
        <taxon>Alteromonadales</taxon>
        <taxon>Idiomarinaceae</taxon>
        <taxon>Pseudidiomarina</taxon>
    </lineage>
</organism>
<evidence type="ECO:0000313" key="1">
    <source>
        <dbReference type="EMBL" id="PTB88776.1"/>
    </source>
</evidence>
<comment type="caution">
    <text evidence="1">The sequence shown here is derived from an EMBL/GenBank/DDBJ whole genome shotgun (WGS) entry which is preliminary data.</text>
</comment>
<dbReference type="SUPFAM" id="SSF52540">
    <property type="entry name" value="P-loop containing nucleoside triphosphate hydrolases"/>
    <property type="match status" value="2"/>
</dbReference>
<dbReference type="Proteomes" id="UP000241514">
    <property type="component" value="Unassembled WGS sequence"/>
</dbReference>